<dbReference type="EC" id="2.3.2.27" evidence="11"/>
<dbReference type="InterPro" id="IPR018957">
    <property type="entry name" value="Znf_C3HC4_RING-type"/>
</dbReference>
<gene>
    <name evidence="14" type="ORF">SAY87_023359</name>
</gene>
<comment type="caution">
    <text evidence="14">The sequence shown here is derived from an EMBL/GenBank/DDBJ whole genome shotgun (WGS) entry which is preliminary data.</text>
</comment>
<keyword evidence="5 11" id="KW-0479">Metal-binding</keyword>
<keyword evidence="8 11" id="KW-0862">Zinc</keyword>
<dbReference type="GO" id="GO:0008270">
    <property type="term" value="F:zinc ion binding"/>
    <property type="evidence" value="ECO:0007669"/>
    <property type="project" value="UniProtKB-KW"/>
</dbReference>
<keyword evidence="9" id="KW-0472">Membrane</keyword>
<dbReference type="PROSITE" id="PS50089">
    <property type="entry name" value="ZF_RING_2"/>
    <property type="match status" value="1"/>
</dbReference>
<evidence type="ECO:0000256" key="10">
    <source>
        <dbReference type="PROSITE-ProRule" id="PRU00175"/>
    </source>
</evidence>
<evidence type="ECO:0000256" key="12">
    <source>
        <dbReference type="SAM" id="MobiDB-lite"/>
    </source>
</evidence>
<accession>A0AAN7K2D7</accession>
<dbReference type="GO" id="GO:0061630">
    <property type="term" value="F:ubiquitin protein ligase activity"/>
    <property type="evidence" value="ECO:0007669"/>
    <property type="project" value="UniProtKB-UniRule"/>
</dbReference>
<comment type="function">
    <text evidence="11">E3 ubiquitin-protein ligase.</text>
</comment>
<dbReference type="InterPro" id="IPR045103">
    <property type="entry name" value="RNF5/RNF185-like"/>
</dbReference>
<keyword evidence="15" id="KW-1185">Reference proteome</keyword>
<evidence type="ECO:0000256" key="11">
    <source>
        <dbReference type="RuleBase" id="RU369090"/>
    </source>
</evidence>
<dbReference type="PANTHER" id="PTHR12313">
    <property type="entry name" value="E3 UBIQUITIN-PROTEIN LIGASE RNF5-RELATED"/>
    <property type="match status" value="1"/>
</dbReference>
<comment type="pathway">
    <text evidence="3 11">Protein modification; protein ubiquitination.</text>
</comment>
<sequence>MALEQYFAQGWKSMSSSTVDSGTGNAAGCFDCNICLEFAHEPVVTFCGHLYCWPCIYRWLHVQSASLASNEHPQCPVCKAEISHEAMIPLYGRGHASPEHELKSMKVPPRPRGQPARVLTSPTSGQQLPYRNPYQNLHYNLGPFASYEEDAHSSSMPALLNFGSSGFSHSMVGMFGEMFYARVFGNSEGLYGHPNSYFINGSSVRMRRQEIQAEKSLNRMSVFLFCCFLLCLIVF</sequence>
<dbReference type="InterPro" id="IPR017907">
    <property type="entry name" value="Znf_RING_CS"/>
</dbReference>
<evidence type="ECO:0000256" key="8">
    <source>
        <dbReference type="ARBA" id="ARBA00022833"/>
    </source>
</evidence>
<keyword evidence="4 11" id="KW-0808">Transferase</keyword>
<dbReference type="Gene3D" id="3.30.40.10">
    <property type="entry name" value="Zinc/RING finger domain, C3HC4 (zinc finger)"/>
    <property type="match status" value="1"/>
</dbReference>
<proteinExistence type="predicted"/>
<dbReference type="GO" id="GO:0005789">
    <property type="term" value="C:endoplasmic reticulum membrane"/>
    <property type="evidence" value="ECO:0007669"/>
    <property type="project" value="UniProtKB-SubCell"/>
</dbReference>
<comment type="domain">
    <text evidence="11">The RING-type zinc finger domain is responsible for E3 ligase activity.</text>
</comment>
<keyword evidence="11" id="KW-0256">Endoplasmic reticulum</keyword>
<evidence type="ECO:0000256" key="6">
    <source>
        <dbReference type="ARBA" id="ARBA00022771"/>
    </source>
</evidence>
<feature type="region of interest" description="Disordered" evidence="12">
    <location>
        <begin position="101"/>
        <end position="127"/>
    </location>
</feature>
<dbReference type="EMBL" id="JAXIOK010000011">
    <property type="protein sequence ID" value="KAK4760228.1"/>
    <property type="molecule type" value="Genomic_DNA"/>
</dbReference>
<comment type="subcellular location">
    <subcellularLocation>
        <location evidence="2">Endomembrane system</location>
    </subcellularLocation>
    <subcellularLocation>
        <location evidence="11">Endoplasmic reticulum membrane</location>
        <topology evidence="11">Single-pass type IV membrane protein</topology>
    </subcellularLocation>
</comment>
<keyword evidence="6 10" id="KW-0863">Zinc-finger</keyword>
<dbReference type="InterPro" id="IPR001841">
    <property type="entry name" value="Znf_RING"/>
</dbReference>
<dbReference type="GO" id="GO:0006511">
    <property type="term" value="P:ubiquitin-dependent protein catabolic process"/>
    <property type="evidence" value="ECO:0007669"/>
    <property type="project" value="UniProtKB-UniRule"/>
</dbReference>
<evidence type="ECO:0000256" key="3">
    <source>
        <dbReference type="ARBA" id="ARBA00004906"/>
    </source>
</evidence>
<dbReference type="CDD" id="cd16745">
    <property type="entry name" value="RING-HC_AtRMA-like"/>
    <property type="match status" value="1"/>
</dbReference>
<dbReference type="SMART" id="SM00184">
    <property type="entry name" value="RING"/>
    <property type="match status" value="1"/>
</dbReference>
<evidence type="ECO:0000259" key="13">
    <source>
        <dbReference type="PROSITE" id="PS50089"/>
    </source>
</evidence>
<evidence type="ECO:0000313" key="14">
    <source>
        <dbReference type="EMBL" id="KAK4760228.1"/>
    </source>
</evidence>
<name>A0AAN7K2D7_9MYRT</name>
<organism evidence="14 15">
    <name type="scientific">Trapa incisa</name>
    <dbReference type="NCBI Taxonomy" id="236973"/>
    <lineage>
        <taxon>Eukaryota</taxon>
        <taxon>Viridiplantae</taxon>
        <taxon>Streptophyta</taxon>
        <taxon>Embryophyta</taxon>
        <taxon>Tracheophyta</taxon>
        <taxon>Spermatophyta</taxon>
        <taxon>Magnoliopsida</taxon>
        <taxon>eudicotyledons</taxon>
        <taxon>Gunneridae</taxon>
        <taxon>Pentapetalae</taxon>
        <taxon>rosids</taxon>
        <taxon>malvids</taxon>
        <taxon>Myrtales</taxon>
        <taxon>Lythraceae</taxon>
        <taxon>Trapa</taxon>
    </lineage>
</organism>
<feature type="domain" description="RING-type" evidence="13">
    <location>
        <begin position="32"/>
        <end position="79"/>
    </location>
</feature>
<evidence type="ECO:0000256" key="9">
    <source>
        <dbReference type="ARBA" id="ARBA00023136"/>
    </source>
</evidence>
<evidence type="ECO:0000313" key="15">
    <source>
        <dbReference type="Proteomes" id="UP001345219"/>
    </source>
</evidence>
<comment type="catalytic activity">
    <reaction evidence="1 11">
        <text>S-ubiquitinyl-[E2 ubiquitin-conjugating enzyme]-L-cysteine + [acceptor protein]-L-lysine = [E2 ubiquitin-conjugating enzyme]-L-cysteine + N(6)-ubiquitinyl-[acceptor protein]-L-lysine.</text>
        <dbReference type="EC" id="2.3.2.27"/>
    </reaction>
</comment>
<dbReference type="PROSITE" id="PS00518">
    <property type="entry name" value="ZF_RING_1"/>
    <property type="match status" value="1"/>
</dbReference>
<keyword evidence="7 11" id="KW-0833">Ubl conjugation pathway</keyword>
<evidence type="ECO:0000256" key="2">
    <source>
        <dbReference type="ARBA" id="ARBA00004308"/>
    </source>
</evidence>
<dbReference type="AlphaFoldDB" id="A0AAN7K2D7"/>
<dbReference type="SUPFAM" id="SSF57850">
    <property type="entry name" value="RING/U-box"/>
    <property type="match status" value="1"/>
</dbReference>
<evidence type="ECO:0000256" key="5">
    <source>
        <dbReference type="ARBA" id="ARBA00022723"/>
    </source>
</evidence>
<protein>
    <recommendedName>
        <fullName evidence="11">E3 ubiquitin-protein ligase RMA</fullName>
        <ecNumber evidence="11">2.3.2.27</ecNumber>
    </recommendedName>
    <alternativeName>
        <fullName evidence="11">Protein RING membrane-anchor</fullName>
    </alternativeName>
    <alternativeName>
        <fullName evidence="11">RING-type E3 ubiquitin transferase RMA</fullName>
    </alternativeName>
</protein>
<evidence type="ECO:0000256" key="4">
    <source>
        <dbReference type="ARBA" id="ARBA00022679"/>
    </source>
</evidence>
<evidence type="ECO:0000256" key="1">
    <source>
        <dbReference type="ARBA" id="ARBA00000900"/>
    </source>
</evidence>
<evidence type="ECO:0000256" key="7">
    <source>
        <dbReference type="ARBA" id="ARBA00022786"/>
    </source>
</evidence>
<dbReference type="Pfam" id="PF00097">
    <property type="entry name" value="zf-C3HC4"/>
    <property type="match status" value="1"/>
</dbReference>
<dbReference type="Proteomes" id="UP001345219">
    <property type="component" value="Chromosome 17"/>
</dbReference>
<reference evidence="14 15" key="1">
    <citation type="journal article" date="2023" name="Hortic Res">
        <title>Pangenome of water caltrop reveals structural variations and asymmetric subgenome divergence after allopolyploidization.</title>
        <authorList>
            <person name="Zhang X."/>
            <person name="Chen Y."/>
            <person name="Wang L."/>
            <person name="Yuan Y."/>
            <person name="Fang M."/>
            <person name="Shi L."/>
            <person name="Lu R."/>
            <person name="Comes H.P."/>
            <person name="Ma Y."/>
            <person name="Chen Y."/>
            <person name="Huang G."/>
            <person name="Zhou Y."/>
            <person name="Zheng Z."/>
            <person name="Qiu Y."/>
        </authorList>
    </citation>
    <scope>NUCLEOTIDE SEQUENCE [LARGE SCALE GENOMIC DNA]</scope>
    <source>
        <tissue evidence="14">Roots</tissue>
    </source>
</reference>
<dbReference type="InterPro" id="IPR013083">
    <property type="entry name" value="Znf_RING/FYVE/PHD"/>
</dbReference>